<dbReference type="RefSeq" id="XP_042916112.1">
    <property type="nucleotide sequence ID" value="XM_043071266.1"/>
</dbReference>
<feature type="compositionally biased region" description="Gly residues" evidence="2">
    <location>
        <begin position="792"/>
        <end position="808"/>
    </location>
</feature>
<gene>
    <name evidence="3" type="ORF">CHLRE_16g675200v5</name>
</gene>
<dbReference type="Gramene" id="PNW72268">
    <property type="protein sequence ID" value="PNW72268"/>
    <property type="gene ID" value="CHLRE_16g675200v5"/>
</dbReference>
<accession>A0A2K3CVG5</accession>
<dbReference type="KEGG" id="cre:CHLRE_16g675200v5"/>
<feature type="compositionally biased region" description="Gly residues" evidence="2">
    <location>
        <begin position="759"/>
        <end position="780"/>
    </location>
</feature>
<keyword evidence="4" id="KW-1185">Reference proteome</keyword>
<reference evidence="3 4" key="1">
    <citation type="journal article" date="2007" name="Science">
        <title>The Chlamydomonas genome reveals the evolution of key animal and plant functions.</title>
        <authorList>
            <person name="Merchant S.S."/>
            <person name="Prochnik S.E."/>
            <person name="Vallon O."/>
            <person name="Harris E.H."/>
            <person name="Karpowicz S.J."/>
            <person name="Witman G.B."/>
            <person name="Terry A."/>
            <person name="Salamov A."/>
            <person name="Fritz-Laylin L.K."/>
            <person name="Marechal-Drouard L."/>
            <person name="Marshall W.F."/>
            <person name="Qu L.H."/>
            <person name="Nelson D.R."/>
            <person name="Sanderfoot A.A."/>
            <person name="Spalding M.H."/>
            <person name="Kapitonov V.V."/>
            <person name="Ren Q."/>
            <person name="Ferris P."/>
            <person name="Lindquist E."/>
            <person name="Shapiro H."/>
            <person name="Lucas S.M."/>
            <person name="Grimwood J."/>
            <person name="Schmutz J."/>
            <person name="Cardol P."/>
            <person name="Cerutti H."/>
            <person name="Chanfreau G."/>
            <person name="Chen C.L."/>
            <person name="Cognat V."/>
            <person name="Croft M.T."/>
            <person name="Dent R."/>
            <person name="Dutcher S."/>
            <person name="Fernandez E."/>
            <person name="Fukuzawa H."/>
            <person name="Gonzalez-Ballester D."/>
            <person name="Gonzalez-Halphen D."/>
            <person name="Hallmann A."/>
            <person name="Hanikenne M."/>
            <person name="Hippler M."/>
            <person name="Inwood W."/>
            <person name="Jabbari K."/>
            <person name="Kalanon M."/>
            <person name="Kuras R."/>
            <person name="Lefebvre P.A."/>
            <person name="Lemaire S.D."/>
            <person name="Lobanov A.V."/>
            <person name="Lohr M."/>
            <person name="Manuell A."/>
            <person name="Meier I."/>
            <person name="Mets L."/>
            <person name="Mittag M."/>
            <person name="Mittelmeier T."/>
            <person name="Moroney J.V."/>
            <person name="Moseley J."/>
            <person name="Napoli C."/>
            <person name="Nedelcu A.M."/>
            <person name="Niyogi K."/>
            <person name="Novoselov S.V."/>
            <person name="Paulsen I.T."/>
            <person name="Pazour G."/>
            <person name="Purton S."/>
            <person name="Ral J.P."/>
            <person name="Riano-Pachon D.M."/>
            <person name="Riekhof W."/>
            <person name="Rymarquis L."/>
            <person name="Schroda M."/>
            <person name="Stern D."/>
            <person name="Umen J."/>
            <person name="Willows R."/>
            <person name="Wilson N."/>
            <person name="Zimmer S.L."/>
            <person name="Allmer J."/>
            <person name="Balk J."/>
            <person name="Bisova K."/>
            <person name="Chen C.J."/>
            <person name="Elias M."/>
            <person name="Gendler K."/>
            <person name="Hauser C."/>
            <person name="Lamb M.R."/>
            <person name="Ledford H."/>
            <person name="Long J.C."/>
            <person name="Minagawa J."/>
            <person name="Page M.D."/>
            <person name="Pan J."/>
            <person name="Pootakham W."/>
            <person name="Roje S."/>
            <person name="Rose A."/>
            <person name="Stahlberg E."/>
            <person name="Terauchi A.M."/>
            <person name="Yang P."/>
            <person name="Ball S."/>
            <person name="Bowler C."/>
            <person name="Dieckmann C.L."/>
            <person name="Gladyshev V.N."/>
            <person name="Green P."/>
            <person name="Jorgensen R."/>
            <person name="Mayfield S."/>
            <person name="Mueller-Roeber B."/>
            <person name="Rajamani S."/>
            <person name="Sayre R.T."/>
            <person name="Brokstein P."/>
            <person name="Dubchak I."/>
            <person name="Goodstein D."/>
            <person name="Hornick L."/>
            <person name="Huang Y.W."/>
            <person name="Jhaveri J."/>
            <person name="Luo Y."/>
            <person name="Martinez D."/>
            <person name="Ngau W.C."/>
            <person name="Otillar B."/>
            <person name="Poliakov A."/>
            <person name="Porter A."/>
            <person name="Szajkowski L."/>
            <person name="Werner G."/>
            <person name="Zhou K."/>
            <person name="Grigoriev I.V."/>
            <person name="Rokhsar D.S."/>
            <person name="Grossman A.R."/>
        </authorList>
    </citation>
    <scope>NUCLEOTIDE SEQUENCE [LARGE SCALE GENOMIC DNA]</scope>
    <source>
        <strain evidence="4">CC-503</strain>
    </source>
</reference>
<proteinExistence type="predicted"/>
<dbReference type="GeneID" id="5721458"/>
<dbReference type="AlphaFoldDB" id="A0A2K3CVG5"/>
<dbReference type="Proteomes" id="UP000006906">
    <property type="component" value="Chromosome 16"/>
</dbReference>
<name>A0A2K3CVG5_CHLRE</name>
<sequence>MADFIPKQLEELLFLHREVNEKDKQLDDVKNQLSQCTDAAQQAALQSKLNQLQSTVDDLIVMRKLLTSLSSESVCAGGAGSGGRPDRVGAGGGDAGAGADAPPAPRRLVDSAAKLLPAPLDDGGVVWKLTYYGDRALTYVDATGVVGHVRSWAEAALRAARDQEWGNVPTPLLVSGLIKTGKSYTLEHVVPAVVAEALCKQQRAEQQAKQQQQQQQLVDRAEDGLLAGMMVLRLRGDQLDRSRGATAMLKSLLHLLLLWAREEHVPVRAGALAAAEADLVWPDIGTPSMLGNAVLSFLKAVEVPVLVLCDEVQSLFLPTIGDKLDAAGASYMRDTFMKQLLVYGPHTVLWCLTGSDMAQTWINIARMPPNGCALIVSVCAAHLPATYSAAHVHSVWQQLQDRHPDVVLDRRLLELCPRSIALLTMLVRAWVGGSCPSDVDAFVRNFMQSKLMDESCREWKLSLEAMPVSQRLTILDLSFPAVGARIDTGLHSGLRFYLRPHLEKRADGLYFLRDSHQRQIVRFLLDKDGALRDSWTDLEFSATLTQLDGGWNLFYLGEFADYLLGPSASRRWQSKEPPAGKEDFEAKLQAIAADVAIKLCEAGAAAGGDQQQQPGGGGAALGPQELWERQPWFQEVLNSDWNDRDREAYVKNKLARRTHLAMLVFYLRLSRNVLGHTKPWDREAGSKLLDVGVIEALPGALGQSLFEFNEAMVGALRLLSRCTVQAAAAAFSAELSGGGIGGGSIDEGSGEDDSSSGSGLSGGARGSSGGGLRSATGGAGSTSSGDGHGRSSSGGGRGSSSGGRGRGAGALPDHHVLSHRAGPAAAGCGHRPPLVYATGGSHGRWGHGEQRAPTLAPRLRVRLPLFAPAAAAAVGPRLPCW</sequence>
<protein>
    <submittedName>
        <fullName evidence="3">Uncharacterized protein</fullName>
    </submittedName>
</protein>
<evidence type="ECO:0000313" key="4">
    <source>
        <dbReference type="Proteomes" id="UP000006906"/>
    </source>
</evidence>
<dbReference type="STRING" id="3055.A0A2K3CVG5"/>
<dbReference type="InParanoid" id="A0A2K3CVG5"/>
<dbReference type="EMBL" id="CM008977">
    <property type="protein sequence ID" value="PNW72268.1"/>
    <property type="molecule type" value="Genomic_DNA"/>
</dbReference>
<feature type="compositionally biased region" description="Gly residues" evidence="2">
    <location>
        <begin position="77"/>
        <end position="96"/>
    </location>
</feature>
<organism evidence="3 4">
    <name type="scientific">Chlamydomonas reinhardtii</name>
    <name type="common">Chlamydomonas smithii</name>
    <dbReference type="NCBI Taxonomy" id="3055"/>
    <lineage>
        <taxon>Eukaryota</taxon>
        <taxon>Viridiplantae</taxon>
        <taxon>Chlorophyta</taxon>
        <taxon>core chlorophytes</taxon>
        <taxon>Chlorophyceae</taxon>
        <taxon>CS clade</taxon>
        <taxon>Chlamydomonadales</taxon>
        <taxon>Chlamydomonadaceae</taxon>
        <taxon>Chlamydomonas</taxon>
    </lineage>
</organism>
<evidence type="ECO:0000256" key="1">
    <source>
        <dbReference type="SAM" id="Coils"/>
    </source>
</evidence>
<feature type="coiled-coil region" evidence="1">
    <location>
        <begin position="12"/>
        <end position="46"/>
    </location>
</feature>
<keyword evidence="1" id="KW-0175">Coiled coil</keyword>
<dbReference type="OrthoDB" id="537650at2759"/>
<feature type="region of interest" description="Disordered" evidence="2">
    <location>
        <begin position="742"/>
        <end position="814"/>
    </location>
</feature>
<feature type="region of interest" description="Disordered" evidence="2">
    <location>
        <begin position="73"/>
        <end position="104"/>
    </location>
</feature>
<evidence type="ECO:0000313" key="3">
    <source>
        <dbReference type="EMBL" id="PNW72268.1"/>
    </source>
</evidence>
<dbReference type="PaxDb" id="3055-EDP01171"/>
<evidence type="ECO:0000256" key="2">
    <source>
        <dbReference type="SAM" id="MobiDB-lite"/>
    </source>
</evidence>